<dbReference type="KEGG" id="ccac:CcaHIS019_0310350"/>
<dbReference type="RefSeq" id="XP_060456230.1">
    <property type="nucleotide sequence ID" value="XM_060599547.1"/>
</dbReference>
<dbReference type="EMBL" id="AP028214">
    <property type="protein sequence ID" value="BEI90965.1"/>
    <property type="molecule type" value="Genomic_DNA"/>
</dbReference>
<feature type="region of interest" description="Disordered" evidence="9">
    <location>
        <begin position="96"/>
        <end position="143"/>
    </location>
</feature>
<dbReference type="PROSITE" id="PS50011">
    <property type="entry name" value="PROTEIN_KINASE_DOM"/>
    <property type="match status" value="1"/>
</dbReference>
<evidence type="ECO:0000256" key="1">
    <source>
        <dbReference type="ARBA" id="ARBA00012513"/>
    </source>
</evidence>
<keyword evidence="6" id="KW-0067">ATP-binding</keyword>
<dbReference type="Pfam" id="PF12330">
    <property type="entry name" value="Haspin_kinase"/>
    <property type="match status" value="1"/>
</dbReference>
<dbReference type="Gene3D" id="1.10.510.10">
    <property type="entry name" value="Transferase(Phosphotransferase) domain 1"/>
    <property type="match status" value="1"/>
</dbReference>
<evidence type="ECO:0000313" key="11">
    <source>
        <dbReference type="EMBL" id="BEI90965.1"/>
    </source>
</evidence>
<keyword evidence="3" id="KW-0808">Transferase</keyword>
<dbReference type="InterPro" id="IPR024604">
    <property type="entry name" value="GSG2_C"/>
</dbReference>
<dbReference type="PANTHER" id="PTHR24419:SF18">
    <property type="entry name" value="SERINE_THREONINE-PROTEIN KINASE HASPIN"/>
    <property type="match status" value="1"/>
</dbReference>
<reference evidence="11" key="1">
    <citation type="journal article" date="2023" name="BMC Genomics">
        <title>Chromosome-level genome assemblies of Cutaneotrichosporon spp. (Trichosporonales, Basidiomycota) reveal imbalanced evolution between nucleotide sequences and chromosome synteny.</title>
        <authorList>
            <person name="Kobayashi Y."/>
            <person name="Kayamori A."/>
            <person name="Aoki K."/>
            <person name="Shiwa Y."/>
            <person name="Matsutani M."/>
            <person name="Fujita N."/>
            <person name="Sugita T."/>
            <person name="Iwasaki W."/>
            <person name="Tanaka N."/>
            <person name="Takashima M."/>
        </authorList>
    </citation>
    <scope>NUCLEOTIDE SEQUENCE</scope>
    <source>
        <strain evidence="11">HIS019</strain>
    </source>
</reference>
<gene>
    <name evidence="11" type="ORF">CcaverHIS019_0310350</name>
</gene>
<keyword evidence="5" id="KW-0418">Kinase</keyword>
<keyword evidence="2" id="KW-0723">Serine/threonine-protein kinase</keyword>
<dbReference type="GO" id="GO:0000278">
    <property type="term" value="P:mitotic cell cycle"/>
    <property type="evidence" value="ECO:0007669"/>
    <property type="project" value="TreeGrafter"/>
</dbReference>
<evidence type="ECO:0000313" key="12">
    <source>
        <dbReference type="Proteomes" id="UP001233271"/>
    </source>
</evidence>
<feature type="region of interest" description="Disordered" evidence="9">
    <location>
        <begin position="26"/>
        <end position="67"/>
    </location>
</feature>
<keyword evidence="4" id="KW-0547">Nucleotide-binding</keyword>
<dbReference type="EC" id="2.7.11.1" evidence="1"/>
<dbReference type="InterPro" id="IPR000719">
    <property type="entry name" value="Prot_kinase_dom"/>
</dbReference>
<dbReference type="GO" id="GO:0005737">
    <property type="term" value="C:cytoplasm"/>
    <property type="evidence" value="ECO:0007669"/>
    <property type="project" value="TreeGrafter"/>
</dbReference>
<evidence type="ECO:0000259" key="10">
    <source>
        <dbReference type="PROSITE" id="PS50011"/>
    </source>
</evidence>
<comment type="catalytic activity">
    <reaction evidence="7">
        <text>L-threonyl-[protein] + ATP = O-phospho-L-threonyl-[protein] + ADP + H(+)</text>
        <dbReference type="Rhea" id="RHEA:46608"/>
        <dbReference type="Rhea" id="RHEA-COMP:11060"/>
        <dbReference type="Rhea" id="RHEA-COMP:11605"/>
        <dbReference type="ChEBI" id="CHEBI:15378"/>
        <dbReference type="ChEBI" id="CHEBI:30013"/>
        <dbReference type="ChEBI" id="CHEBI:30616"/>
        <dbReference type="ChEBI" id="CHEBI:61977"/>
        <dbReference type="ChEBI" id="CHEBI:456216"/>
        <dbReference type="EC" id="2.7.11.1"/>
    </reaction>
</comment>
<dbReference type="GO" id="GO:0035556">
    <property type="term" value="P:intracellular signal transduction"/>
    <property type="evidence" value="ECO:0007669"/>
    <property type="project" value="TreeGrafter"/>
</dbReference>
<dbReference type="Gene3D" id="3.30.200.20">
    <property type="entry name" value="Phosphorylase Kinase, domain 1"/>
    <property type="match status" value="1"/>
</dbReference>
<evidence type="ECO:0000256" key="3">
    <source>
        <dbReference type="ARBA" id="ARBA00022679"/>
    </source>
</evidence>
<dbReference type="GO" id="GO:0005524">
    <property type="term" value="F:ATP binding"/>
    <property type="evidence" value="ECO:0007669"/>
    <property type="project" value="UniProtKB-KW"/>
</dbReference>
<evidence type="ECO:0000256" key="9">
    <source>
        <dbReference type="SAM" id="MobiDB-lite"/>
    </source>
</evidence>
<feature type="domain" description="Protein kinase" evidence="10">
    <location>
        <begin position="207"/>
        <end position="554"/>
    </location>
</feature>
<proteinExistence type="predicted"/>
<dbReference type="InterPro" id="IPR011009">
    <property type="entry name" value="Kinase-like_dom_sf"/>
</dbReference>
<comment type="catalytic activity">
    <reaction evidence="8">
        <text>L-seryl-[protein] + ATP = O-phospho-L-seryl-[protein] + ADP + H(+)</text>
        <dbReference type="Rhea" id="RHEA:17989"/>
        <dbReference type="Rhea" id="RHEA-COMP:9863"/>
        <dbReference type="Rhea" id="RHEA-COMP:11604"/>
        <dbReference type="ChEBI" id="CHEBI:15378"/>
        <dbReference type="ChEBI" id="CHEBI:29999"/>
        <dbReference type="ChEBI" id="CHEBI:30616"/>
        <dbReference type="ChEBI" id="CHEBI:83421"/>
        <dbReference type="ChEBI" id="CHEBI:456216"/>
        <dbReference type="EC" id="2.7.11.1"/>
    </reaction>
</comment>
<dbReference type="SUPFAM" id="SSF56112">
    <property type="entry name" value="Protein kinase-like (PK-like)"/>
    <property type="match status" value="1"/>
</dbReference>
<dbReference type="AlphaFoldDB" id="A0AA48L2W9"/>
<dbReference type="GO" id="GO:0005634">
    <property type="term" value="C:nucleus"/>
    <property type="evidence" value="ECO:0007669"/>
    <property type="project" value="TreeGrafter"/>
</dbReference>
<evidence type="ECO:0000256" key="6">
    <source>
        <dbReference type="ARBA" id="ARBA00022840"/>
    </source>
</evidence>
<keyword evidence="12" id="KW-1185">Reference proteome</keyword>
<evidence type="ECO:0000256" key="8">
    <source>
        <dbReference type="ARBA" id="ARBA00048679"/>
    </source>
</evidence>
<protein>
    <recommendedName>
        <fullName evidence="1">non-specific serine/threonine protein kinase</fullName>
        <ecNumber evidence="1">2.7.11.1</ecNumber>
    </recommendedName>
</protein>
<sequence length="554" mass="61197">MSFLGERTRKVTTYGKKQTRIISVHADLSPSRLSPPASASNMATPLRPPRMKKLSPDQPAREPLTPFKPTRVNVLKTPCTVLKASEVVSLKTPRRLADDPTLRQHVAKSAVRRRSAGSPRHASPPTPHRSVRKARGPLTPPRPVRGVANFEIEIVASRLRNVSLDELSSRETALRSLLKCATTKKIIPFSEACTNPDFAKLLPSGMSPVVTKVGEASYSEVFSVGEGDSAVVVKVVPLLGKTDSGSKGKATSDLPDCSAISDVVREIEITRRMSQTPGGGFVEFLGAFVVEGAYPVQFLDAWDSYREEQGTESVRPDSFSSLQRYALIVLADGGDDLESYRFENTRGWVQAAAVFWQVADALARAETWTDFEHRDLHEGQILINDVDADPPAPIEDYLDTRSTGVRVTVIDFGLSRLDMPDQGAVYSALPEEVYEGVGDQWDVYREQRDVVEGAGAWETFLPSTNVLWLHYIVGHLLHSTPTLRKPYARRGRRTAPKTPAQVRTELVRSRAEDAWAMLQDVDEALSKPSRGRKATDFSSAQKVMAWGREQGWVL</sequence>
<evidence type="ECO:0000256" key="4">
    <source>
        <dbReference type="ARBA" id="ARBA00022741"/>
    </source>
</evidence>
<dbReference type="SMART" id="SM01331">
    <property type="entry name" value="DUF3635"/>
    <property type="match status" value="1"/>
</dbReference>
<dbReference type="PANTHER" id="PTHR24419">
    <property type="entry name" value="INTERLEUKIN-1 RECEPTOR-ASSOCIATED KINASE"/>
    <property type="match status" value="1"/>
</dbReference>
<evidence type="ECO:0000256" key="5">
    <source>
        <dbReference type="ARBA" id="ARBA00022777"/>
    </source>
</evidence>
<organism evidence="11 12">
    <name type="scientific">Cutaneotrichosporon cavernicola</name>
    <dbReference type="NCBI Taxonomy" id="279322"/>
    <lineage>
        <taxon>Eukaryota</taxon>
        <taxon>Fungi</taxon>
        <taxon>Dikarya</taxon>
        <taxon>Basidiomycota</taxon>
        <taxon>Agaricomycotina</taxon>
        <taxon>Tremellomycetes</taxon>
        <taxon>Trichosporonales</taxon>
        <taxon>Trichosporonaceae</taxon>
        <taxon>Cutaneotrichosporon</taxon>
    </lineage>
</organism>
<dbReference type="GO" id="GO:0072354">
    <property type="term" value="F:histone H3T3 kinase activity"/>
    <property type="evidence" value="ECO:0007669"/>
    <property type="project" value="TreeGrafter"/>
</dbReference>
<evidence type="ECO:0000256" key="7">
    <source>
        <dbReference type="ARBA" id="ARBA00047899"/>
    </source>
</evidence>
<evidence type="ECO:0000256" key="2">
    <source>
        <dbReference type="ARBA" id="ARBA00022527"/>
    </source>
</evidence>
<dbReference type="Proteomes" id="UP001233271">
    <property type="component" value="Chromosome 3"/>
</dbReference>
<name>A0AA48L2W9_9TREE</name>
<accession>A0AA48L2W9</accession>
<feature type="compositionally biased region" description="Low complexity" evidence="9">
    <location>
        <begin position="28"/>
        <end position="40"/>
    </location>
</feature>
<dbReference type="GeneID" id="85494835"/>